<protein>
    <recommendedName>
        <fullName evidence="12">Cysteine--tRNA ligase</fullName>
        <ecNumber evidence="12">6.1.1.16</ecNumber>
    </recommendedName>
    <alternativeName>
        <fullName evidence="12">Cysteinyl-tRNA synthetase</fullName>
        <shortName evidence="12">CysRS</shortName>
    </alternativeName>
</protein>
<feature type="short sequence motif" description="'KMSKS' region" evidence="12">
    <location>
        <begin position="268"/>
        <end position="272"/>
    </location>
</feature>
<dbReference type="GO" id="GO:0004817">
    <property type="term" value="F:cysteine-tRNA ligase activity"/>
    <property type="evidence" value="ECO:0007669"/>
    <property type="project" value="UniProtKB-EC"/>
</dbReference>
<dbReference type="EMBL" id="JBHLXE010000013">
    <property type="protein sequence ID" value="MFC0178726.1"/>
    <property type="molecule type" value="Genomic_DNA"/>
</dbReference>
<keyword evidence="7 12" id="KW-0547">Nucleotide-binding</keyword>
<keyword evidence="6 12" id="KW-0479">Metal-binding</keyword>
<comment type="cofactor">
    <cofactor evidence="12">
        <name>Zn(2+)</name>
        <dbReference type="ChEBI" id="CHEBI:29105"/>
    </cofactor>
    <text evidence="12">Binds 1 zinc ion per subunit.</text>
</comment>
<reference evidence="14 15" key="1">
    <citation type="submission" date="2024-09" db="EMBL/GenBank/DDBJ databases">
        <authorList>
            <person name="Sun Q."/>
            <person name="Mori K."/>
        </authorList>
    </citation>
    <scope>NUCLEOTIDE SEQUENCE [LARGE SCALE GENOMIC DNA]</scope>
    <source>
        <strain evidence="14 15">CCM 8545</strain>
    </source>
</reference>
<evidence type="ECO:0000256" key="8">
    <source>
        <dbReference type="ARBA" id="ARBA00022833"/>
    </source>
</evidence>
<keyword evidence="9 12" id="KW-0067">ATP-binding</keyword>
<dbReference type="RefSeq" id="WP_385875618.1">
    <property type="nucleotide sequence ID" value="NZ_JBHLXE010000013.1"/>
</dbReference>
<feature type="short sequence motif" description="'HIGH' region" evidence="12">
    <location>
        <begin position="32"/>
        <end position="42"/>
    </location>
</feature>
<dbReference type="InterPro" id="IPR014729">
    <property type="entry name" value="Rossmann-like_a/b/a_fold"/>
</dbReference>
<name>A0ABV6C8Z3_9GAMM</name>
<evidence type="ECO:0000313" key="15">
    <source>
        <dbReference type="Proteomes" id="UP001589758"/>
    </source>
</evidence>
<dbReference type="Proteomes" id="UP001589758">
    <property type="component" value="Unassembled WGS sequence"/>
</dbReference>
<comment type="similarity">
    <text evidence="2 12">Belongs to the class-I aminoacyl-tRNA synthetase family.</text>
</comment>
<dbReference type="PANTHER" id="PTHR10890">
    <property type="entry name" value="CYSTEINYL-TRNA SYNTHETASE"/>
    <property type="match status" value="1"/>
</dbReference>
<evidence type="ECO:0000256" key="7">
    <source>
        <dbReference type="ARBA" id="ARBA00022741"/>
    </source>
</evidence>
<dbReference type="Gene3D" id="1.20.120.1910">
    <property type="entry name" value="Cysteine-tRNA ligase, C-terminal anti-codon recognition domain"/>
    <property type="match status" value="1"/>
</dbReference>
<dbReference type="SUPFAM" id="SSF47323">
    <property type="entry name" value="Anticodon-binding domain of a subclass of class I aminoacyl-tRNA synthetases"/>
    <property type="match status" value="1"/>
</dbReference>
<dbReference type="Pfam" id="PF09190">
    <property type="entry name" value="DALR_2"/>
    <property type="match status" value="1"/>
</dbReference>
<dbReference type="SUPFAM" id="SSF52374">
    <property type="entry name" value="Nucleotidylyl transferase"/>
    <property type="match status" value="1"/>
</dbReference>
<feature type="binding site" evidence="12">
    <location>
        <position position="30"/>
    </location>
    <ligand>
        <name>Zn(2+)</name>
        <dbReference type="ChEBI" id="CHEBI:29105"/>
    </ligand>
</feature>
<evidence type="ECO:0000256" key="5">
    <source>
        <dbReference type="ARBA" id="ARBA00022598"/>
    </source>
</evidence>
<evidence type="ECO:0000256" key="3">
    <source>
        <dbReference type="ARBA" id="ARBA00011245"/>
    </source>
</evidence>
<keyword evidence="8 12" id="KW-0862">Zinc</keyword>
<dbReference type="CDD" id="cd00672">
    <property type="entry name" value="CysRS_core"/>
    <property type="match status" value="1"/>
</dbReference>
<comment type="subcellular location">
    <subcellularLocation>
        <location evidence="1 12">Cytoplasm</location>
    </subcellularLocation>
</comment>
<feature type="binding site" evidence="12">
    <location>
        <position position="211"/>
    </location>
    <ligand>
        <name>Zn(2+)</name>
        <dbReference type="ChEBI" id="CHEBI:29105"/>
    </ligand>
</feature>
<dbReference type="Pfam" id="PF01406">
    <property type="entry name" value="tRNA-synt_1e"/>
    <property type="match status" value="1"/>
</dbReference>
<evidence type="ECO:0000256" key="2">
    <source>
        <dbReference type="ARBA" id="ARBA00005594"/>
    </source>
</evidence>
<dbReference type="EC" id="6.1.1.16" evidence="12"/>
<dbReference type="InterPro" id="IPR009080">
    <property type="entry name" value="tRNAsynth_Ia_anticodon-bd"/>
</dbReference>
<organism evidence="14 15">
    <name type="scientific">Thorsellia kenyensis</name>
    <dbReference type="NCBI Taxonomy" id="1549888"/>
    <lineage>
        <taxon>Bacteria</taxon>
        <taxon>Pseudomonadati</taxon>
        <taxon>Pseudomonadota</taxon>
        <taxon>Gammaproteobacteria</taxon>
        <taxon>Enterobacterales</taxon>
        <taxon>Thorselliaceae</taxon>
        <taxon>Thorsellia</taxon>
    </lineage>
</organism>
<evidence type="ECO:0000256" key="1">
    <source>
        <dbReference type="ARBA" id="ARBA00004496"/>
    </source>
</evidence>
<dbReference type="InterPro" id="IPR056411">
    <property type="entry name" value="CysS_C"/>
</dbReference>
<dbReference type="Pfam" id="PF23493">
    <property type="entry name" value="CysS_C"/>
    <property type="match status" value="1"/>
</dbReference>
<dbReference type="SMART" id="SM00840">
    <property type="entry name" value="DALR_2"/>
    <property type="match status" value="1"/>
</dbReference>
<dbReference type="NCBIfam" id="TIGR00435">
    <property type="entry name" value="cysS"/>
    <property type="match status" value="1"/>
</dbReference>
<evidence type="ECO:0000259" key="13">
    <source>
        <dbReference type="SMART" id="SM00840"/>
    </source>
</evidence>
<evidence type="ECO:0000256" key="9">
    <source>
        <dbReference type="ARBA" id="ARBA00022840"/>
    </source>
</evidence>
<dbReference type="HAMAP" id="MF_00041">
    <property type="entry name" value="Cys_tRNA_synth"/>
    <property type="match status" value="1"/>
</dbReference>
<feature type="binding site" evidence="12">
    <location>
        <position position="240"/>
    </location>
    <ligand>
        <name>Zn(2+)</name>
        <dbReference type="ChEBI" id="CHEBI:29105"/>
    </ligand>
</feature>
<dbReference type="InterPro" id="IPR024909">
    <property type="entry name" value="Cys-tRNA/MSH_ligase"/>
</dbReference>
<dbReference type="InterPro" id="IPR015273">
    <property type="entry name" value="Cys-tRNA-synt_Ia_DALR"/>
</dbReference>
<proteinExistence type="inferred from homology"/>
<feature type="binding site" evidence="12">
    <location>
        <position position="271"/>
    </location>
    <ligand>
        <name>ATP</name>
        <dbReference type="ChEBI" id="CHEBI:30616"/>
    </ligand>
</feature>
<accession>A0ABV6C8Z3</accession>
<dbReference type="InterPro" id="IPR032678">
    <property type="entry name" value="tRNA-synt_1_cat_dom"/>
</dbReference>
<comment type="caution">
    <text evidence="14">The sequence shown here is derived from an EMBL/GenBank/DDBJ whole genome shotgun (WGS) entry which is preliminary data.</text>
</comment>
<feature type="domain" description="Cysteinyl-tRNA synthetase class Ia DALR" evidence="13">
    <location>
        <begin position="343"/>
        <end position="409"/>
    </location>
</feature>
<dbReference type="CDD" id="cd07963">
    <property type="entry name" value="Anticodon_Ia_Cys"/>
    <property type="match status" value="1"/>
</dbReference>
<evidence type="ECO:0000256" key="4">
    <source>
        <dbReference type="ARBA" id="ARBA00022490"/>
    </source>
</evidence>
<keyword evidence="15" id="KW-1185">Reference proteome</keyword>
<keyword evidence="5 12" id="KW-0436">Ligase</keyword>
<dbReference type="PANTHER" id="PTHR10890:SF3">
    <property type="entry name" value="CYSTEINE--TRNA LIGASE, CYTOPLASMIC"/>
    <property type="match status" value="1"/>
</dbReference>
<comment type="catalytic activity">
    <reaction evidence="12">
        <text>tRNA(Cys) + L-cysteine + ATP = L-cysteinyl-tRNA(Cys) + AMP + diphosphate</text>
        <dbReference type="Rhea" id="RHEA:17773"/>
        <dbReference type="Rhea" id="RHEA-COMP:9661"/>
        <dbReference type="Rhea" id="RHEA-COMP:9679"/>
        <dbReference type="ChEBI" id="CHEBI:30616"/>
        <dbReference type="ChEBI" id="CHEBI:33019"/>
        <dbReference type="ChEBI" id="CHEBI:35235"/>
        <dbReference type="ChEBI" id="CHEBI:78442"/>
        <dbReference type="ChEBI" id="CHEBI:78517"/>
        <dbReference type="ChEBI" id="CHEBI:456215"/>
        <dbReference type="EC" id="6.1.1.16"/>
    </reaction>
</comment>
<comment type="subunit">
    <text evidence="3 12">Monomer.</text>
</comment>
<evidence type="ECO:0000256" key="10">
    <source>
        <dbReference type="ARBA" id="ARBA00022917"/>
    </source>
</evidence>
<evidence type="ECO:0000256" key="6">
    <source>
        <dbReference type="ARBA" id="ARBA00022723"/>
    </source>
</evidence>
<evidence type="ECO:0000256" key="12">
    <source>
        <dbReference type="HAMAP-Rule" id="MF_00041"/>
    </source>
</evidence>
<dbReference type="Gene3D" id="3.40.50.620">
    <property type="entry name" value="HUPs"/>
    <property type="match status" value="1"/>
</dbReference>
<feature type="binding site" evidence="12">
    <location>
        <position position="236"/>
    </location>
    <ligand>
        <name>Zn(2+)</name>
        <dbReference type="ChEBI" id="CHEBI:29105"/>
    </ligand>
</feature>
<gene>
    <name evidence="12 14" type="primary">cysS</name>
    <name evidence="14" type="ORF">ACFFIT_01195</name>
</gene>
<evidence type="ECO:0000256" key="11">
    <source>
        <dbReference type="ARBA" id="ARBA00023146"/>
    </source>
</evidence>
<evidence type="ECO:0000313" key="14">
    <source>
        <dbReference type="EMBL" id="MFC0178726.1"/>
    </source>
</evidence>
<keyword evidence="11 12" id="KW-0030">Aminoacyl-tRNA synthetase</keyword>
<sequence length="476" mass="53916">MSQLHIFNTLTREKKAFVPITPGKVDIYVCGVTVYDACHIGHGRTFSTFDTVVRYLRYLGYQVKYVRNITDIDDKIINRANANNEPWQALVARMVKKMHEDFSSLNILPADEEPRATEHIQEIIEITQKLIDRGHAYIASSGDVLFSVESFEQYGQLSRQNLENLLAGARVGIEETKRNPMDFVLWKSAKPGEPAWASPWGEGRPGWHIECSAMNAKQLGTHFDIHGGGSDLMFPHHENEIAQSRCAHDGPYVNYWMHSGMLMIDSEKMSKSLDNFFTIEEVLSQYDGETVRYFLLSGHYRSQLNFSHDNLSQARSALERLYMALKGTDENVKPCGGKTYIERFKSAMNDDFNTPEAYAVLFDLAREINRLKADNTNDQEGNSADDLAAVLRELGQIIGVLNLPVQQFLQQKTGAFKSNDPAKPNSEISLIESLIAQRKLARETKDWAAADKARDMLIEMGIELEDGPLGTTWRRK</sequence>
<dbReference type="InterPro" id="IPR015803">
    <property type="entry name" value="Cys-tRNA-ligase"/>
</dbReference>
<keyword evidence="10 12" id="KW-0648">Protein biosynthesis</keyword>
<keyword evidence="4 12" id="KW-0963">Cytoplasm</keyword>
<dbReference type="PRINTS" id="PR00983">
    <property type="entry name" value="TRNASYNTHCYS"/>
</dbReference>